<reference evidence="2 3" key="1">
    <citation type="submission" date="2024-01" db="EMBL/GenBank/DDBJ databases">
        <title>The complete chloroplast genome sequence of Lithospermum erythrorhizon: insights into the phylogenetic relationship among Boraginaceae species and the maternal lineages of purple gromwells.</title>
        <authorList>
            <person name="Okada T."/>
            <person name="Watanabe K."/>
        </authorList>
    </citation>
    <scope>NUCLEOTIDE SEQUENCE [LARGE SCALE GENOMIC DNA]</scope>
</reference>
<organism evidence="2 3">
    <name type="scientific">Lithospermum erythrorhizon</name>
    <name type="common">Purple gromwell</name>
    <name type="synonym">Lithospermum officinale var. erythrorhizon</name>
    <dbReference type="NCBI Taxonomy" id="34254"/>
    <lineage>
        <taxon>Eukaryota</taxon>
        <taxon>Viridiplantae</taxon>
        <taxon>Streptophyta</taxon>
        <taxon>Embryophyta</taxon>
        <taxon>Tracheophyta</taxon>
        <taxon>Spermatophyta</taxon>
        <taxon>Magnoliopsida</taxon>
        <taxon>eudicotyledons</taxon>
        <taxon>Gunneridae</taxon>
        <taxon>Pentapetalae</taxon>
        <taxon>asterids</taxon>
        <taxon>lamiids</taxon>
        <taxon>Boraginales</taxon>
        <taxon>Boraginaceae</taxon>
        <taxon>Boraginoideae</taxon>
        <taxon>Lithospermeae</taxon>
        <taxon>Lithospermum</taxon>
    </lineage>
</organism>
<keyword evidence="3" id="KW-1185">Reference proteome</keyword>
<proteinExistence type="predicted"/>
<dbReference type="EMBL" id="BAABME010004810">
    <property type="protein sequence ID" value="GAA0163644.1"/>
    <property type="molecule type" value="Genomic_DNA"/>
</dbReference>
<feature type="compositionally biased region" description="Low complexity" evidence="1">
    <location>
        <begin position="67"/>
        <end position="88"/>
    </location>
</feature>
<feature type="region of interest" description="Disordered" evidence="1">
    <location>
        <begin position="59"/>
        <end position="100"/>
    </location>
</feature>
<evidence type="ECO:0000256" key="1">
    <source>
        <dbReference type="SAM" id="MobiDB-lite"/>
    </source>
</evidence>
<feature type="compositionally biased region" description="Basic and acidic residues" evidence="1">
    <location>
        <begin position="237"/>
        <end position="248"/>
    </location>
</feature>
<feature type="region of interest" description="Disordered" evidence="1">
    <location>
        <begin position="237"/>
        <end position="288"/>
    </location>
</feature>
<accession>A0AAV3QIP9</accession>
<dbReference type="AlphaFoldDB" id="A0AAV3QIP9"/>
<feature type="compositionally biased region" description="Basic residues" evidence="1">
    <location>
        <begin position="249"/>
        <end position="259"/>
    </location>
</feature>
<sequence>MGDLRFTPNHDLFANMEIPQKVVENISRTLNDAPEGDSLPYTEVLSVQPLAVRNPDTAQANQASNLPTTPAAPTSTSGAGTSQPGSSAVNTGDPSSVDPAVLRKSLPVPFSIEDLDNFREYFSIPPSVEMRLPDEEDMNVSHSGWLTSFLSKRNWNIFADPKIDKIVEDLWHSKWCFVKGGMDDAVRKVWVLLRNAKHPARAKKRSTTVRAQLETLRVVFDRLLHYKVFCEEGKRLTPEGGRPKEFSPRKKHVAHKPKRVEHVTISEDPPSASSHPPPVPLDNVGPPSPASLQEIPIFSSSSLLEDGADFGPKARVEYSSSLLNLPYTLPSGLLVTEDSTLWKKDSRPKAHVEYSSRTFILE</sequence>
<evidence type="ECO:0000313" key="3">
    <source>
        <dbReference type="Proteomes" id="UP001454036"/>
    </source>
</evidence>
<evidence type="ECO:0000313" key="2">
    <source>
        <dbReference type="EMBL" id="GAA0163644.1"/>
    </source>
</evidence>
<dbReference type="Proteomes" id="UP001454036">
    <property type="component" value="Unassembled WGS sequence"/>
</dbReference>
<comment type="caution">
    <text evidence="2">The sequence shown here is derived from an EMBL/GenBank/DDBJ whole genome shotgun (WGS) entry which is preliminary data.</text>
</comment>
<protein>
    <submittedName>
        <fullName evidence="2">Uncharacterized protein</fullName>
    </submittedName>
</protein>
<gene>
    <name evidence="2" type="ORF">LIER_19458</name>
</gene>
<name>A0AAV3QIP9_LITER</name>